<dbReference type="CDD" id="cd06422">
    <property type="entry name" value="NTP_transferase_like_1"/>
    <property type="match status" value="1"/>
</dbReference>
<organism evidence="4 5">
    <name type="scientific">Leucothrix pacifica</name>
    <dbReference type="NCBI Taxonomy" id="1247513"/>
    <lineage>
        <taxon>Bacteria</taxon>
        <taxon>Pseudomonadati</taxon>
        <taxon>Pseudomonadota</taxon>
        <taxon>Gammaproteobacteria</taxon>
        <taxon>Thiotrichales</taxon>
        <taxon>Thiotrichaceae</taxon>
        <taxon>Leucothrix</taxon>
    </lineage>
</organism>
<reference evidence="4 5" key="1">
    <citation type="submission" date="2018-05" db="EMBL/GenBank/DDBJ databases">
        <title>Leucothrix arctica sp. nov., isolated from Arctic seawater.</title>
        <authorList>
            <person name="Choi A."/>
            <person name="Baek K."/>
        </authorList>
    </citation>
    <scope>NUCLEOTIDE SEQUENCE [LARGE SCALE GENOMIC DNA]</scope>
    <source>
        <strain evidence="4 5">JCM 18388</strain>
    </source>
</reference>
<evidence type="ECO:0000256" key="2">
    <source>
        <dbReference type="ARBA" id="ARBA00022695"/>
    </source>
</evidence>
<dbReference type="InterPro" id="IPR029044">
    <property type="entry name" value="Nucleotide-diphossugar_trans"/>
</dbReference>
<dbReference type="PANTHER" id="PTHR43584">
    <property type="entry name" value="NUCLEOTIDYL TRANSFERASE"/>
    <property type="match status" value="1"/>
</dbReference>
<dbReference type="Pfam" id="PF00483">
    <property type="entry name" value="NTP_transferase"/>
    <property type="match status" value="1"/>
</dbReference>
<dbReference type="Proteomes" id="UP000245539">
    <property type="component" value="Unassembled WGS sequence"/>
</dbReference>
<accession>A0A317CFB1</accession>
<dbReference type="InterPro" id="IPR050065">
    <property type="entry name" value="GlmU-like"/>
</dbReference>
<name>A0A317CFB1_9GAMM</name>
<evidence type="ECO:0000313" key="5">
    <source>
        <dbReference type="Proteomes" id="UP000245539"/>
    </source>
</evidence>
<dbReference type="Gene3D" id="3.90.550.10">
    <property type="entry name" value="Spore Coat Polysaccharide Biosynthesis Protein SpsA, Chain A"/>
    <property type="match status" value="1"/>
</dbReference>
<dbReference type="OrthoDB" id="9788272at2"/>
<dbReference type="RefSeq" id="WP_109837794.1">
    <property type="nucleotide sequence ID" value="NZ_QGKM01000029.1"/>
</dbReference>
<dbReference type="InterPro" id="IPR054790">
    <property type="entry name" value="MurU"/>
</dbReference>
<dbReference type="PANTHER" id="PTHR43584:SF8">
    <property type="entry name" value="N-ACETYLMURAMATE ALPHA-1-PHOSPHATE URIDYLYLTRANSFERASE"/>
    <property type="match status" value="1"/>
</dbReference>
<dbReference type="EMBL" id="QGKM01000029">
    <property type="protein sequence ID" value="PWQ97029.1"/>
    <property type="molecule type" value="Genomic_DNA"/>
</dbReference>
<feature type="domain" description="Nucleotidyl transferase" evidence="3">
    <location>
        <begin position="2"/>
        <end position="118"/>
    </location>
</feature>
<comment type="caution">
    <text evidence="4">The sequence shown here is derived from an EMBL/GenBank/DDBJ whole genome shotgun (WGS) entry which is preliminary data.</text>
</comment>
<proteinExistence type="predicted"/>
<evidence type="ECO:0000256" key="1">
    <source>
        <dbReference type="ARBA" id="ARBA00022679"/>
    </source>
</evidence>
<dbReference type="AlphaFoldDB" id="A0A317CFB1"/>
<evidence type="ECO:0000259" key="3">
    <source>
        <dbReference type="Pfam" id="PF00483"/>
    </source>
</evidence>
<protein>
    <submittedName>
        <fullName evidence="4">Mannose-1-phosphate guanylyltransferase</fullName>
    </submittedName>
</protein>
<dbReference type="NCBIfam" id="NF045761">
    <property type="entry name" value="NAMPUrTaseMurU"/>
    <property type="match status" value="1"/>
</dbReference>
<dbReference type="SUPFAM" id="SSF53448">
    <property type="entry name" value="Nucleotide-diphospho-sugar transferases"/>
    <property type="match status" value="1"/>
</dbReference>
<keyword evidence="1 4" id="KW-0808">Transferase</keyword>
<sequence>MKAMILAAGLGTRMRPLTDHMPKPLLSVGGKPLIVWHLEKLKQCGFTDIVINIAWLGGMIPEALGDGEQFGLSIRYSDERDETALETGGGIFKALPLLGDEPFLVVNGDIWCDYEFSSVSPIALQDLAHLVLVDNPAHNLKGDFRLDSASRVHSEGEGKLTFSGLSYLHPALFEGIKKGAQPLAPILRRAMYSGQVSGEYHTGEWQDIGTPERLSQLDSELLQRTN</sequence>
<evidence type="ECO:0000313" key="4">
    <source>
        <dbReference type="EMBL" id="PWQ97029.1"/>
    </source>
</evidence>
<keyword evidence="5" id="KW-1185">Reference proteome</keyword>
<dbReference type="GO" id="GO:0016779">
    <property type="term" value="F:nucleotidyltransferase activity"/>
    <property type="evidence" value="ECO:0007669"/>
    <property type="project" value="UniProtKB-KW"/>
</dbReference>
<gene>
    <name evidence="4" type="ORF">DKW60_11445</name>
</gene>
<keyword evidence="2 4" id="KW-0548">Nucleotidyltransferase</keyword>
<dbReference type="InterPro" id="IPR005835">
    <property type="entry name" value="NTP_transferase_dom"/>
</dbReference>